<evidence type="ECO:0000256" key="1">
    <source>
        <dbReference type="SAM" id="Phobius"/>
    </source>
</evidence>
<organism evidence="2 3">
    <name type="scientific">Cellulomonas chengniuliangii</name>
    <dbReference type="NCBI Taxonomy" id="2968084"/>
    <lineage>
        <taxon>Bacteria</taxon>
        <taxon>Bacillati</taxon>
        <taxon>Actinomycetota</taxon>
        <taxon>Actinomycetes</taxon>
        <taxon>Micrococcales</taxon>
        <taxon>Cellulomonadaceae</taxon>
        <taxon>Cellulomonas</taxon>
    </lineage>
</organism>
<protein>
    <recommendedName>
        <fullName evidence="4">Integral membrane protein</fullName>
    </recommendedName>
</protein>
<evidence type="ECO:0000313" key="3">
    <source>
        <dbReference type="Proteomes" id="UP001316189"/>
    </source>
</evidence>
<dbReference type="EMBL" id="CP101988">
    <property type="protein sequence ID" value="UUI75242.1"/>
    <property type="molecule type" value="Genomic_DNA"/>
</dbReference>
<name>A0ABY5KXL6_9CELL</name>
<evidence type="ECO:0000313" key="2">
    <source>
        <dbReference type="EMBL" id="UUI75242.1"/>
    </source>
</evidence>
<dbReference type="RefSeq" id="WP_227569863.1">
    <property type="nucleotide sequence ID" value="NZ_CP101988.1"/>
</dbReference>
<accession>A0ABY5KXL6</accession>
<gene>
    <name evidence="2" type="ORF">NP064_16000</name>
</gene>
<sequence length="127" mass="13406">MEPVQMWLGIAPSVAFLVLASLALRASWRCAAGARVRWLVGIVSVPLVLACWMVTAAPQQVETANGVVTCIEEPMFGMSARSQLSSPGCVRVNRWVTGVSLAGAAGVVVAGVMVLRAAERRSRVRTG</sequence>
<feature type="transmembrane region" description="Helical" evidence="1">
    <location>
        <begin position="6"/>
        <end position="24"/>
    </location>
</feature>
<feature type="transmembrane region" description="Helical" evidence="1">
    <location>
        <begin position="36"/>
        <end position="55"/>
    </location>
</feature>
<dbReference type="Proteomes" id="UP001316189">
    <property type="component" value="Chromosome"/>
</dbReference>
<keyword evidence="1" id="KW-0812">Transmembrane</keyword>
<evidence type="ECO:0008006" key="4">
    <source>
        <dbReference type="Google" id="ProtNLM"/>
    </source>
</evidence>
<feature type="transmembrane region" description="Helical" evidence="1">
    <location>
        <begin position="95"/>
        <end position="115"/>
    </location>
</feature>
<keyword evidence="1" id="KW-1133">Transmembrane helix</keyword>
<keyword evidence="1" id="KW-0472">Membrane</keyword>
<keyword evidence="3" id="KW-1185">Reference proteome</keyword>
<reference evidence="2 3" key="1">
    <citation type="submission" date="2022-07" db="EMBL/GenBank/DDBJ databases">
        <title>Novel species in genus cellulomonas.</title>
        <authorList>
            <person name="Ye L."/>
        </authorList>
    </citation>
    <scope>NUCLEOTIDE SEQUENCE [LARGE SCALE GENOMIC DNA]</scope>
    <source>
        <strain evidence="3">zg-Y338</strain>
    </source>
</reference>
<proteinExistence type="predicted"/>